<reference evidence="1 2" key="1">
    <citation type="submission" date="2015-04" db="EMBL/GenBank/DDBJ databases">
        <authorList>
            <person name="Syromyatnikov M.Y."/>
            <person name="Popov V.N."/>
        </authorList>
    </citation>
    <scope>NUCLEOTIDE SEQUENCE [LARGE SCALE GENOMIC DNA]</scope>
</reference>
<dbReference type="AlphaFoldDB" id="A0A1J1I840"/>
<accession>A0A1J1I840</accession>
<dbReference type="Proteomes" id="UP000183832">
    <property type="component" value="Unassembled WGS sequence"/>
</dbReference>
<protein>
    <submittedName>
        <fullName evidence="1">CLUMA_CG010218, isoform A</fullName>
    </submittedName>
</protein>
<dbReference type="EMBL" id="CVRI01000044">
    <property type="protein sequence ID" value="CRK96445.1"/>
    <property type="molecule type" value="Genomic_DNA"/>
</dbReference>
<evidence type="ECO:0000313" key="2">
    <source>
        <dbReference type="Proteomes" id="UP000183832"/>
    </source>
</evidence>
<sequence length="100" mass="11834">MNKRKQPNFYELVKIILIDNIQEQMRKKFSVSNSGKEIFNKGCLMFILKCLLLKQERISWFHSVDNLHLVIDIQFKHDFALSSRPETIVGNVPKRRSETL</sequence>
<organism evidence="1 2">
    <name type="scientific">Clunio marinus</name>
    <dbReference type="NCBI Taxonomy" id="568069"/>
    <lineage>
        <taxon>Eukaryota</taxon>
        <taxon>Metazoa</taxon>
        <taxon>Ecdysozoa</taxon>
        <taxon>Arthropoda</taxon>
        <taxon>Hexapoda</taxon>
        <taxon>Insecta</taxon>
        <taxon>Pterygota</taxon>
        <taxon>Neoptera</taxon>
        <taxon>Endopterygota</taxon>
        <taxon>Diptera</taxon>
        <taxon>Nematocera</taxon>
        <taxon>Chironomoidea</taxon>
        <taxon>Chironomidae</taxon>
        <taxon>Clunio</taxon>
    </lineage>
</organism>
<name>A0A1J1I840_9DIPT</name>
<gene>
    <name evidence="1" type="ORF">CLUMA_CG010218</name>
</gene>
<evidence type="ECO:0000313" key="1">
    <source>
        <dbReference type="EMBL" id="CRK96445.1"/>
    </source>
</evidence>
<keyword evidence="2" id="KW-1185">Reference proteome</keyword>
<proteinExistence type="predicted"/>